<dbReference type="InterPro" id="IPR007644">
    <property type="entry name" value="RNA_pol_bsu_protrusion"/>
</dbReference>
<dbReference type="GO" id="GO:0003677">
    <property type="term" value="F:DNA binding"/>
    <property type="evidence" value="ECO:0007669"/>
    <property type="project" value="InterPro"/>
</dbReference>
<name>A0A8C6TGK2_9GOBI</name>
<evidence type="ECO:0000256" key="3">
    <source>
        <dbReference type="ARBA" id="ARBA00022679"/>
    </source>
</evidence>
<evidence type="ECO:0000256" key="2">
    <source>
        <dbReference type="ARBA" id="ARBA00022478"/>
    </source>
</evidence>
<keyword evidence="3" id="KW-0808">Transferase</keyword>
<evidence type="ECO:0000256" key="1">
    <source>
        <dbReference type="ARBA" id="ARBA00012418"/>
    </source>
</evidence>
<dbReference type="EC" id="2.7.7.6" evidence="1"/>
<dbReference type="SUPFAM" id="SSF64484">
    <property type="entry name" value="beta and beta-prime subunits of DNA dependent RNA-polymerase"/>
    <property type="match status" value="1"/>
</dbReference>
<dbReference type="Gene3D" id="3.90.1100.10">
    <property type="match status" value="1"/>
</dbReference>
<protein>
    <recommendedName>
        <fullName evidence="1">DNA-directed RNA polymerase</fullName>
        <ecNumber evidence="1">2.7.7.6</ecNumber>
    </recommendedName>
</protein>
<proteinExistence type="predicted"/>
<dbReference type="Ensembl" id="ENSNMLT00000023810.1">
    <property type="protein sequence ID" value="ENSNMLP00000021227.1"/>
    <property type="gene ID" value="ENSNMLG00000013805.1"/>
</dbReference>
<dbReference type="GO" id="GO:0000428">
    <property type="term" value="C:DNA-directed RNA polymerase complex"/>
    <property type="evidence" value="ECO:0007669"/>
    <property type="project" value="UniProtKB-KW"/>
</dbReference>
<sequence>MEDSAKWTDCPTAPSLRNLTDGGFGALAETQLPAVQELTRAHIESFDQAVTDGLSRLVQSIPPLEFSFRNDRVSLAFAEAAIFPPAVAKGSVCKEMRVFPAECRGRRCSYRGKLVVREIHGYTRKLSHHLYIYIAG</sequence>
<keyword evidence="8" id="KW-1185">Reference proteome</keyword>
<evidence type="ECO:0000259" key="6">
    <source>
        <dbReference type="Pfam" id="PF04563"/>
    </source>
</evidence>
<evidence type="ECO:0000256" key="5">
    <source>
        <dbReference type="ARBA" id="ARBA00023163"/>
    </source>
</evidence>
<dbReference type="AlphaFoldDB" id="A0A8C6TGK2"/>
<evidence type="ECO:0000313" key="7">
    <source>
        <dbReference type="Ensembl" id="ENSNMLP00000021227.1"/>
    </source>
</evidence>
<reference evidence="7" key="1">
    <citation type="submission" date="2025-08" db="UniProtKB">
        <authorList>
            <consortium name="Ensembl"/>
        </authorList>
    </citation>
    <scope>IDENTIFICATION</scope>
</reference>
<dbReference type="GO" id="GO:0003899">
    <property type="term" value="F:DNA-directed RNA polymerase activity"/>
    <property type="evidence" value="ECO:0007669"/>
    <property type="project" value="UniProtKB-EC"/>
</dbReference>
<accession>A0A8C6TGK2</accession>
<organism evidence="7 8">
    <name type="scientific">Neogobius melanostomus</name>
    <name type="common">round goby</name>
    <dbReference type="NCBI Taxonomy" id="47308"/>
    <lineage>
        <taxon>Eukaryota</taxon>
        <taxon>Metazoa</taxon>
        <taxon>Chordata</taxon>
        <taxon>Craniata</taxon>
        <taxon>Vertebrata</taxon>
        <taxon>Euteleostomi</taxon>
        <taxon>Actinopterygii</taxon>
        <taxon>Neopterygii</taxon>
        <taxon>Teleostei</taxon>
        <taxon>Neoteleostei</taxon>
        <taxon>Acanthomorphata</taxon>
        <taxon>Gobiaria</taxon>
        <taxon>Gobiiformes</taxon>
        <taxon>Gobioidei</taxon>
        <taxon>Gobiidae</taxon>
        <taxon>Benthophilinae</taxon>
        <taxon>Neogobiini</taxon>
        <taxon>Neogobius</taxon>
    </lineage>
</organism>
<evidence type="ECO:0000256" key="4">
    <source>
        <dbReference type="ARBA" id="ARBA00022695"/>
    </source>
</evidence>
<feature type="domain" description="RNA polymerase beta subunit protrusion" evidence="6">
    <location>
        <begin position="37"/>
        <end position="117"/>
    </location>
</feature>
<dbReference type="Pfam" id="PF04563">
    <property type="entry name" value="RNA_pol_Rpb2_1"/>
    <property type="match status" value="1"/>
</dbReference>
<keyword evidence="2" id="KW-0240">DNA-directed RNA polymerase</keyword>
<reference evidence="7" key="2">
    <citation type="submission" date="2025-09" db="UniProtKB">
        <authorList>
            <consortium name="Ensembl"/>
        </authorList>
    </citation>
    <scope>IDENTIFICATION</scope>
</reference>
<dbReference type="Proteomes" id="UP000694523">
    <property type="component" value="Unplaced"/>
</dbReference>
<keyword evidence="4" id="KW-0548">Nucleotidyltransferase</keyword>
<keyword evidence="5" id="KW-0804">Transcription</keyword>
<evidence type="ECO:0000313" key="8">
    <source>
        <dbReference type="Proteomes" id="UP000694523"/>
    </source>
</evidence>
<dbReference type="GO" id="GO:0006351">
    <property type="term" value="P:DNA-templated transcription"/>
    <property type="evidence" value="ECO:0007669"/>
    <property type="project" value="InterPro"/>
</dbReference>